<keyword evidence="8" id="KW-1133">Transmembrane helix</keyword>
<evidence type="ECO:0000259" key="13">
    <source>
        <dbReference type="PROSITE" id="PS51847"/>
    </source>
</evidence>
<dbReference type="PROSITE" id="PS51847">
    <property type="entry name" value="SMP"/>
    <property type="match status" value="1"/>
</dbReference>
<accession>A0A061S6F4</accession>
<evidence type="ECO:0000256" key="10">
    <source>
        <dbReference type="ARBA" id="ARBA00023121"/>
    </source>
</evidence>
<dbReference type="InterPro" id="IPR039010">
    <property type="entry name" value="Synaptotagmin_SMP"/>
</dbReference>
<dbReference type="AlphaFoldDB" id="A0A061S6F4"/>
<feature type="compositionally biased region" description="Basic and acidic residues" evidence="12">
    <location>
        <begin position="441"/>
        <end position="455"/>
    </location>
</feature>
<evidence type="ECO:0000256" key="11">
    <source>
        <dbReference type="ARBA" id="ARBA00023136"/>
    </source>
</evidence>
<evidence type="ECO:0000256" key="4">
    <source>
        <dbReference type="ARBA" id="ARBA00022692"/>
    </source>
</evidence>
<dbReference type="GO" id="GO:0005783">
    <property type="term" value="C:endoplasmic reticulum"/>
    <property type="evidence" value="ECO:0007669"/>
    <property type="project" value="TreeGrafter"/>
</dbReference>
<feature type="region of interest" description="Disordered" evidence="12">
    <location>
        <begin position="553"/>
        <end position="586"/>
    </location>
</feature>
<evidence type="ECO:0000256" key="2">
    <source>
        <dbReference type="ARBA" id="ARBA00006996"/>
    </source>
</evidence>
<keyword evidence="10" id="KW-0446">Lipid-binding</keyword>
<dbReference type="GO" id="GO:0046872">
    <property type="term" value="F:metal ion binding"/>
    <property type="evidence" value="ECO:0007669"/>
    <property type="project" value="UniProtKB-KW"/>
</dbReference>
<keyword evidence="3" id="KW-0813">Transport</keyword>
<evidence type="ECO:0000256" key="3">
    <source>
        <dbReference type="ARBA" id="ARBA00022448"/>
    </source>
</evidence>
<evidence type="ECO:0000256" key="8">
    <source>
        <dbReference type="ARBA" id="ARBA00022989"/>
    </source>
</evidence>
<dbReference type="GO" id="GO:0006869">
    <property type="term" value="P:lipid transport"/>
    <property type="evidence" value="ECO:0007669"/>
    <property type="project" value="UniProtKB-KW"/>
</dbReference>
<evidence type="ECO:0000256" key="5">
    <source>
        <dbReference type="ARBA" id="ARBA00022723"/>
    </source>
</evidence>
<dbReference type="InterPro" id="IPR045050">
    <property type="entry name" value="Synaptotagmin_plant"/>
</dbReference>
<evidence type="ECO:0000313" key="14">
    <source>
        <dbReference type="EMBL" id="JAC78470.1"/>
    </source>
</evidence>
<evidence type="ECO:0000256" key="7">
    <source>
        <dbReference type="ARBA" id="ARBA00022837"/>
    </source>
</evidence>
<dbReference type="GO" id="GO:0016020">
    <property type="term" value="C:membrane"/>
    <property type="evidence" value="ECO:0007669"/>
    <property type="project" value="UniProtKB-SubCell"/>
</dbReference>
<name>A0A061S6F4_9CHLO</name>
<keyword evidence="6" id="KW-0677">Repeat</keyword>
<dbReference type="PANTHER" id="PTHR10774:SF190">
    <property type="entry name" value="C2 CALCIUM_LIPID-BINDING ENDONUCLEASE_EXONUCLEASE_PHOSPHATASE-RELATED"/>
    <property type="match status" value="1"/>
</dbReference>
<keyword evidence="9" id="KW-0445">Lipid transport</keyword>
<dbReference type="InterPro" id="IPR031468">
    <property type="entry name" value="SMP_LBD"/>
</dbReference>
<reference evidence="14" key="1">
    <citation type="submission" date="2014-05" db="EMBL/GenBank/DDBJ databases">
        <title>The transcriptome of the halophilic microalga Tetraselmis sp. GSL018 isolated from the Great Salt Lake, Utah.</title>
        <authorList>
            <person name="Jinkerson R.E."/>
            <person name="D'Adamo S."/>
            <person name="Posewitz M.C."/>
        </authorList>
    </citation>
    <scope>NUCLEOTIDE SEQUENCE</scope>
    <source>
        <strain evidence="14">GSL018</strain>
    </source>
</reference>
<dbReference type="EMBL" id="GBEZ01006954">
    <property type="protein sequence ID" value="JAC78470.1"/>
    <property type="molecule type" value="Transcribed_RNA"/>
</dbReference>
<evidence type="ECO:0000256" key="1">
    <source>
        <dbReference type="ARBA" id="ARBA00004167"/>
    </source>
</evidence>
<dbReference type="GO" id="GO:0008289">
    <property type="term" value="F:lipid binding"/>
    <property type="evidence" value="ECO:0007669"/>
    <property type="project" value="UniProtKB-KW"/>
</dbReference>
<proteinExistence type="inferred from homology"/>
<feature type="region of interest" description="Disordered" evidence="12">
    <location>
        <begin position="670"/>
        <end position="700"/>
    </location>
</feature>
<dbReference type="CDD" id="cd21677">
    <property type="entry name" value="SMP_SYT"/>
    <property type="match status" value="1"/>
</dbReference>
<organism evidence="14">
    <name type="scientific">Tetraselmis sp. GSL018</name>
    <dbReference type="NCBI Taxonomy" id="582737"/>
    <lineage>
        <taxon>Eukaryota</taxon>
        <taxon>Viridiplantae</taxon>
        <taxon>Chlorophyta</taxon>
        <taxon>core chlorophytes</taxon>
        <taxon>Chlorodendrophyceae</taxon>
        <taxon>Chlorodendrales</taxon>
        <taxon>Chlorodendraceae</taxon>
        <taxon>Tetraselmis</taxon>
    </lineage>
</organism>
<keyword evidence="4" id="KW-0812">Transmembrane</keyword>
<keyword evidence="5" id="KW-0479">Metal-binding</keyword>
<evidence type="ECO:0000256" key="6">
    <source>
        <dbReference type="ARBA" id="ARBA00022737"/>
    </source>
</evidence>
<comment type="subcellular location">
    <subcellularLocation>
        <location evidence="1">Membrane</location>
        <topology evidence="1">Single-pass membrane protein</topology>
    </subcellularLocation>
</comment>
<dbReference type="PANTHER" id="PTHR10774">
    <property type="entry name" value="EXTENDED SYNAPTOTAGMIN-RELATED"/>
    <property type="match status" value="1"/>
</dbReference>
<comment type="similarity">
    <text evidence="2">Belongs to the synaptotagmin family.</text>
</comment>
<feature type="region of interest" description="Disordered" evidence="12">
    <location>
        <begin position="440"/>
        <end position="465"/>
    </location>
</feature>
<dbReference type="Pfam" id="PF17047">
    <property type="entry name" value="SMP_LBD"/>
    <property type="match status" value="1"/>
</dbReference>
<evidence type="ECO:0000256" key="9">
    <source>
        <dbReference type="ARBA" id="ARBA00023055"/>
    </source>
</evidence>
<sequence length="975" mass="107483">MSETRLLGQVPVVISHSSKKLWELLRLLRTATRRLFSCLCPRPRAPILWIVVNAWLLVAARRARRLARLAAAFKNVQEMDSDDIKFLLGHLPVWVKDGDYESVRWLNKGLHAMWPQMNKMICRLLKNQLEPIINASLPENVSKMSFYKLDLGSMPPAITGVKHVRNQFGEFGLDIELKWGGNPKVGLVLLPSNSKTKWHPGQILDKIVEGTMYVALDTVVIEGRLRLFFTPLINDIVVGGLRMQLPERPLIDFNISSYGLNIMSLPAISQLLRKSIEVDALGVLTWPNDIKFKWCSEEDEARSWSSQGTLPLGVLQIEMMECHLAERPGSKKEWCPYVVLTSSNAQKPGQSIVSRSATVMDATKFMMQFNQAVPVCYPSQAVRLTVLHDAGWTSAESDLPLAIVDIPFQQILDHVLAAEDLRRANDEMRVAETEGCLPVGETRRSAPAEEPRAEAAAEEPLAGADRAESTGLLGWSGVTNEICAEGGVSGVGAAGARGGGAPGFHLESTMEDSRAEGQTTSRFVKRGPWGRKRCLRSGGFQWWNPVTWVEPDADEASQGEGEAGSPSNVGPEPRRGGGTPAAAPLPLDPLLCPQGGWLPLQPLRGATLQLGGGMVMHSMRDYLLAFQEMNFLKQPSNQDDRARSRAQASASTVSVKEELQAIDAKLEDLGARPMGSGHNLPSWGSKPLHGRKPQGDSLRRSLSLSDLSEAGTMSGAQWAPKQGQLGSAGRLRKAPEWTVYNRSLLAQGQCVELTSNLMRALSRAGSGGLGLQSSNVCETLVAQQDRPTDQLSYGDRPGLLKLRIKFFPTIVRSPRENEAVGSLGMLLVHVSQLRFHNLLLKEAVAMLRIDEQLFWTESSHAKNGLVTWDEELTFVLNRRTAEYKRIEVVVVENYSSIGRILPFHASLQNADIKCGINIQLQNTIIRTSCNNMWPVYHMSSTSGSATEESRVSCGEISLQMKWMLSRDAEAVQTRI</sequence>
<keyword evidence="7" id="KW-0106">Calcium</keyword>
<keyword evidence="11" id="KW-0472">Membrane</keyword>
<protein>
    <submittedName>
        <fullName evidence="14">Plant synaptotagmin</fullName>
    </submittedName>
</protein>
<feature type="domain" description="SMP-LTD" evidence="13">
    <location>
        <begin position="99"/>
        <end position="295"/>
    </location>
</feature>
<evidence type="ECO:0000256" key="12">
    <source>
        <dbReference type="SAM" id="MobiDB-lite"/>
    </source>
</evidence>
<gene>
    <name evidence="14" type="ORF">TSPGSL018_15034</name>
</gene>